<sequence length="82" mass="9291">MDQKKRCKTGNTSGKQKAQEDDKNHKVLRIRHKKYMKKFKIQWRLTGQMGSSVKIEVEIAGKLVTMIIDDTGATKTIVNGAT</sequence>
<dbReference type="AlphaFoldDB" id="A0A7D9E2Y6"/>
<reference evidence="1" key="1">
    <citation type="submission" date="2020-04" db="EMBL/GenBank/DDBJ databases">
        <authorList>
            <person name="Alioto T."/>
            <person name="Alioto T."/>
            <person name="Gomez Garrido J."/>
        </authorList>
    </citation>
    <scope>NUCLEOTIDE SEQUENCE</scope>
    <source>
        <strain evidence="1">A484AB</strain>
    </source>
</reference>
<comment type="caution">
    <text evidence="1">The sequence shown here is derived from an EMBL/GenBank/DDBJ whole genome shotgun (WGS) entry which is preliminary data.</text>
</comment>
<evidence type="ECO:0000313" key="1">
    <source>
        <dbReference type="EMBL" id="CAB3999354.1"/>
    </source>
</evidence>
<protein>
    <submittedName>
        <fullName evidence="1">Uncharacterized protein</fullName>
    </submittedName>
</protein>
<proteinExistence type="predicted"/>
<accession>A0A7D9E2Y6</accession>
<name>A0A7D9E2Y6_PARCT</name>
<evidence type="ECO:0000313" key="2">
    <source>
        <dbReference type="Proteomes" id="UP001152795"/>
    </source>
</evidence>
<gene>
    <name evidence="1" type="ORF">PACLA_8A048981</name>
</gene>
<dbReference type="EMBL" id="CACRXK020003569">
    <property type="protein sequence ID" value="CAB3999354.1"/>
    <property type="molecule type" value="Genomic_DNA"/>
</dbReference>
<keyword evidence="2" id="KW-1185">Reference proteome</keyword>
<organism evidence="1 2">
    <name type="scientific">Paramuricea clavata</name>
    <name type="common">Red gorgonian</name>
    <name type="synonym">Violescent sea-whip</name>
    <dbReference type="NCBI Taxonomy" id="317549"/>
    <lineage>
        <taxon>Eukaryota</taxon>
        <taxon>Metazoa</taxon>
        <taxon>Cnidaria</taxon>
        <taxon>Anthozoa</taxon>
        <taxon>Octocorallia</taxon>
        <taxon>Malacalcyonacea</taxon>
        <taxon>Plexauridae</taxon>
        <taxon>Paramuricea</taxon>
    </lineage>
</organism>
<dbReference type="Proteomes" id="UP001152795">
    <property type="component" value="Unassembled WGS sequence"/>
</dbReference>